<evidence type="ECO:0000256" key="1">
    <source>
        <dbReference type="SAM" id="Phobius"/>
    </source>
</evidence>
<dbReference type="InterPro" id="IPR013099">
    <property type="entry name" value="K_chnl_dom"/>
</dbReference>
<keyword evidence="1" id="KW-1133">Transmembrane helix</keyword>
<dbReference type="AlphaFoldDB" id="A0A1I2DH71"/>
<gene>
    <name evidence="3" type="ORF">SAMN05192532_10475</name>
</gene>
<dbReference type="Proteomes" id="UP000199516">
    <property type="component" value="Unassembled WGS sequence"/>
</dbReference>
<proteinExistence type="predicted"/>
<sequence>MKHQLGLMLLHSYVKKILVLGLFITNTAVSFACLYLWLEITDAGYVIDHYGQHEEISVIAVIWKMVYFSIITMAAVGYGDLTPIGYAQPIATIQAIIGYLLPIIIVFFLAAPEEK</sequence>
<keyword evidence="4" id="KW-1185">Reference proteome</keyword>
<feature type="transmembrane region" description="Helical" evidence="1">
    <location>
        <begin position="17"/>
        <end position="38"/>
    </location>
</feature>
<dbReference type="EMBL" id="FONT01000004">
    <property type="protein sequence ID" value="SFE79864.1"/>
    <property type="molecule type" value="Genomic_DNA"/>
</dbReference>
<protein>
    <submittedName>
        <fullName evidence="3">Ion channel</fullName>
    </submittedName>
</protein>
<organism evidence="3 4">
    <name type="scientific">Alteribacillus iranensis</name>
    <dbReference type="NCBI Taxonomy" id="930128"/>
    <lineage>
        <taxon>Bacteria</taxon>
        <taxon>Bacillati</taxon>
        <taxon>Bacillota</taxon>
        <taxon>Bacilli</taxon>
        <taxon>Bacillales</taxon>
        <taxon>Bacillaceae</taxon>
        <taxon>Alteribacillus</taxon>
    </lineage>
</organism>
<accession>A0A1I2DH71</accession>
<evidence type="ECO:0000313" key="3">
    <source>
        <dbReference type="EMBL" id="SFE79864.1"/>
    </source>
</evidence>
<feature type="transmembrane region" description="Helical" evidence="1">
    <location>
        <begin position="90"/>
        <end position="111"/>
    </location>
</feature>
<dbReference type="Pfam" id="PF07885">
    <property type="entry name" value="Ion_trans_2"/>
    <property type="match status" value="1"/>
</dbReference>
<evidence type="ECO:0000259" key="2">
    <source>
        <dbReference type="Pfam" id="PF07885"/>
    </source>
</evidence>
<feature type="transmembrane region" description="Helical" evidence="1">
    <location>
        <begin position="58"/>
        <end position="78"/>
    </location>
</feature>
<dbReference type="PROSITE" id="PS51257">
    <property type="entry name" value="PROKAR_LIPOPROTEIN"/>
    <property type="match status" value="1"/>
</dbReference>
<dbReference type="SUPFAM" id="SSF81324">
    <property type="entry name" value="Voltage-gated potassium channels"/>
    <property type="match status" value="1"/>
</dbReference>
<evidence type="ECO:0000313" key="4">
    <source>
        <dbReference type="Proteomes" id="UP000199516"/>
    </source>
</evidence>
<reference evidence="3 4" key="1">
    <citation type="submission" date="2016-10" db="EMBL/GenBank/DDBJ databases">
        <authorList>
            <person name="de Groot N.N."/>
        </authorList>
    </citation>
    <scope>NUCLEOTIDE SEQUENCE [LARGE SCALE GENOMIC DNA]</scope>
    <source>
        <strain evidence="3 4">DSM 23995</strain>
    </source>
</reference>
<feature type="domain" description="Potassium channel" evidence="2">
    <location>
        <begin position="47"/>
        <end position="109"/>
    </location>
</feature>
<dbReference type="OrthoDB" id="9813518at2"/>
<dbReference type="STRING" id="930128.SAMN05192532_10475"/>
<dbReference type="Gene3D" id="1.10.287.70">
    <property type="match status" value="1"/>
</dbReference>
<keyword evidence="1" id="KW-0812">Transmembrane</keyword>
<name>A0A1I2DH71_9BACI</name>
<keyword evidence="1" id="KW-0472">Membrane</keyword>